<accession>A0AAN8X011</accession>
<comment type="caution">
    <text evidence="1">The sequence shown here is derived from an EMBL/GenBank/DDBJ whole genome shotgun (WGS) entry which is preliminary data.</text>
</comment>
<proteinExistence type="predicted"/>
<dbReference type="AlphaFoldDB" id="A0AAN8X011"/>
<feature type="non-terminal residue" evidence="1">
    <location>
        <position position="107"/>
    </location>
</feature>
<evidence type="ECO:0000313" key="2">
    <source>
        <dbReference type="Proteomes" id="UP001381693"/>
    </source>
</evidence>
<name>A0AAN8X011_HALRR</name>
<gene>
    <name evidence="1" type="ORF">SK128_001930</name>
</gene>
<keyword evidence="2" id="KW-1185">Reference proteome</keyword>
<sequence length="107" mass="11868">MQKQLGDRMKTAESIFKKLIVLPLCFRRLRKIDPKNIIQYVKCETPCQPYAAGSLQIDFPLTPFLKAVSCQCTPAAGVLSAGGRMGPRAKFYVALMAFGQRQTTSVL</sequence>
<evidence type="ECO:0000313" key="1">
    <source>
        <dbReference type="EMBL" id="KAK7075480.1"/>
    </source>
</evidence>
<organism evidence="1 2">
    <name type="scientific">Halocaridina rubra</name>
    <name type="common">Hawaiian red shrimp</name>
    <dbReference type="NCBI Taxonomy" id="373956"/>
    <lineage>
        <taxon>Eukaryota</taxon>
        <taxon>Metazoa</taxon>
        <taxon>Ecdysozoa</taxon>
        <taxon>Arthropoda</taxon>
        <taxon>Crustacea</taxon>
        <taxon>Multicrustacea</taxon>
        <taxon>Malacostraca</taxon>
        <taxon>Eumalacostraca</taxon>
        <taxon>Eucarida</taxon>
        <taxon>Decapoda</taxon>
        <taxon>Pleocyemata</taxon>
        <taxon>Caridea</taxon>
        <taxon>Atyoidea</taxon>
        <taxon>Atyidae</taxon>
        <taxon>Halocaridina</taxon>
    </lineage>
</organism>
<dbReference type="EMBL" id="JAXCGZ010010570">
    <property type="protein sequence ID" value="KAK7075480.1"/>
    <property type="molecule type" value="Genomic_DNA"/>
</dbReference>
<protein>
    <submittedName>
        <fullName evidence="1">Uncharacterized protein</fullName>
    </submittedName>
</protein>
<dbReference type="Proteomes" id="UP001381693">
    <property type="component" value="Unassembled WGS sequence"/>
</dbReference>
<reference evidence="1 2" key="1">
    <citation type="submission" date="2023-11" db="EMBL/GenBank/DDBJ databases">
        <title>Halocaridina rubra genome assembly.</title>
        <authorList>
            <person name="Smith C."/>
        </authorList>
    </citation>
    <scope>NUCLEOTIDE SEQUENCE [LARGE SCALE GENOMIC DNA]</scope>
    <source>
        <strain evidence="1">EP-1</strain>
        <tissue evidence="1">Whole</tissue>
    </source>
</reference>